<dbReference type="Proteomes" id="UP000694867">
    <property type="component" value="Unplaced"/>
</dbReference>
<feature type="region of interest" description="Disordered" evidence="1">
    <location>
        <begin position="1"/>
        <end position="82"/>
    </location>
</feature>
<evidence type="ECO:0000313" key="3">
    <source>
        <dbReference type="RefSeq" id="XP_003746146.1"/>
    </source>
</evidence>
<protein>
    <submittedName>
        <fullName evidence="3">Uncharacterized protein LOC100905786</fullName>
    </submittedName>
</protein>
<reference evidence="3" key="1">
    <citation type="submission" date="2025-08" db="UniProtKB">
        <authorList>
            <consortium name="RefSeq"/>
        </authorList>
    </citation>
    <scope>IDENTIFICATION</scope>
</reference>
<feature type="compositionally biased region" description="Low complexity" evidence="1">
    <location>
        <begin position="8"/>
        <end position="19"/>
    </location>
</feature>
<accession>A0AAJ6QWG6</accession>
<sequence length="206" mass="22117">MREREFEVTTLSGGVVSTTAEFSEAPFGQRDSKDSGTGSAGVPGAPPSPAAGSPTQTTTILTLEREETPSTTPDFGWKDADPAATPFVPDFNPPETPGSVCKLGQTPAWQFVKCKAKAFARKAKQAQGDASKWIKEKSECLAKISKGAGHAIEQTRRCLMGIQLRSRDFDEQLKACFTGGDNRPENREWNEGLVCFTGLNGKTVGM</sequence>
<dbReference type="GeneID" id="100905786"/>
<evidence type="ECO:0000313" key="2">
    <source>
        <dbReference type="Proteomes" id="UP000694867"/>
    </source>
</evidence>
<dbReference type="RefSeq" id="XP_003746146.1">
    <property type="nucleotide sequence ID" value="XM_003746098.2"/>
</dbReference>
<feature type="compositionally biased region" description="Low complexity" evidence="1">
    <location>
        <begin position="50"/>
        <end position="62"/>
    </location>
</feature>
<proteinExistence type="predicted"/>
<organism evidence="2 3">
    <name type="scientific">Galendromus occidentalis</name>
    <name type="common">western predatory mite</name>
    <dbReference type="NCBI Taxonomy" id="34638"/>
    <lineage>
        <taxon>Eukaryota</taxon>
        <taxon>Metazoa</taxon>
        <taxon>Ecdysozoa</taxon>
        <taxon>Arthropoda</taxon>
        <taxon>Chelicerata</taxon>
        <taxon>Arachnida</taxon>
        <taxon>Acari</taxon>
        <taxon>Parasitiformes</taxon>
        <taxon>Mesostigmata</taxon>
        <taxon>Gamasina</taxon>
        <taxon>Phytoseioidea</taxon>
        <taxon>Phytoseiidae</taxon>
        <taxon>Typhlodrominae</taxon>
        <taxon>Galendromus</taxon>
    </lineage>
</organism>
<keyword evidence="2" id="KW-1185">Reference proteome</keyword>
<dbReference type="AlphaFoldDB" id="A0AAJ6QWG6"/>
<gene>
    <name evidence="3" type="primary">LOC100905786</name>
</gene>
<name>A0AAJ6QWG6_9ACAR</name>
<dbReference type="KEGG" id="goe:100905786"/>
<evidence type="ECO:0000256" key="1">
    <source>
        <dbReference type="SAM" id="MobiDB-lite"/>
    </source>
</evidence>